<dbReference type="Gene3D" id="1.20.120.1220">
    <property type="match status" value="1"/>
</dbReference>
<feature type="domain" description="Prepilin type IV endopeptidase peptidase" evidence="2">
    <location>
        <begin position="8"/>
        <end position="111"/>
    </location>
</feature>
<evidence type="ECO:0000313" key="3">
    <source>
        <dbReference type="EMBL" id="QGZ60367.1"/>
    </source>
</evidence>
<dbReference type="AlphaFoldDB" id="A0A7Z2JCS9"/>
<keyword evidence="1" id="KW-1133">Transmembrane helix</keyword>
<feature type="transmembrane region" description="Helical" evidence="1">
    <location>
        <begin position="52"/>
        <end position="75"/>
    </location>
</feature>
<feature type="transmembrane region" description="Helical" evidence="1">
    <location>
        <begin position="95"/>
        <end position="120"/>
    </location>
</feature>
<dbReference type="KEGG" id="pacs:FAZ98_00685"/>
<evidence type="ECO:0000313" key="4">
    <source>
        <dbReference type="Proteomes" id="UP000433577"/>
    </source>
</evidence>
<gene>
    <name evidence="3" type="ORF">FAZ98_00685</name>
</gene>
<dbReference type="OrthoDB" id="9113591at2"/>
<reference evidence="3 4" key="1">
    <citation type="submission" date="2019-12" db="EMBL/GenBank/DDBJ databases">
        <title>Paraburkholderia acidiphila 7Q-K02 sp. nov and Paraburkholderia acidisoli DHF22 sp. nov., two strains isolated from forest soil.</title>
        <authorList>
            <person name="Gao Z."/>
            <person name="Qiu L."/>
        </authorList>
    </citation>
    <scope>NUCLEOTIDE SEQUENCE [LARGE SCALE GENOMIC DNA]</scope>
    <source>
        <strain evidence="3 4">DHF22</strain>
    </source>
</reference>
<organism evidence="3 4">
    <name type="scientific">Paraburkholderia acidisoli</name>
    <dbReference type="NCBI Taxonomy" id="2571748"/>
    <lineage>
        <taxon>Bacteria</taxon>
        <taxon>Pseudomonadati</taxon>
        <taxon>Pseudomonadota</taxon>
        <taxon>Betaproteobacteria</taxon>
        <taxon>Burkholderiales</taxon>
        <taxon>Burkholderiaceae</taxon>
        <taxon>Paraburkholderia</taxon>
    </lineage>
</organism>
<dbReference type="RefSeq" id="WP_158947815.1">
    <property type="nucleotide sequence ID" value="NZ_CP046913.1"/>
</dbReference>
<accession>A0A7Z2JCS9</accession>
<feature type="transmembrane region" description="Helical" evidence="1">
    <location>
        <begin position="29"/>
        <end position="45"/>
    </location>
</feature>
<protein>
    <recommendedName>
        <fullName evidence="2">Prepilin type IV endopeptidase peptidase domain-containing protein</fullName>
    </recommendedName>
</protein>
<keyword evidence="1" id="KW-0812">Transmembrane</keyword>
<dbReference type="GO" id="GO:0004190">
    <property type="term" value="F:aspartic-type endopeptidase activity"/>
    <property type="evidence" value="ECO:0007669"/>
    <property type="project" value="InterPro"/>
</dbReference>
<dbReference type="Proteomes" id="UP000433577">
    <property type="component" value="Chromosome 1"/>
</dbReference>
<sequence>MQQIACAVTIALLVSLAWFDVVHRRLPNTLIGVVALLYFLVAVFAKEPLSAVAAHVAVALLAFLVGALLFAARMLGGGDVKFAAAVFLWSGASLAWPTFVLISLAGLVVALIALTAGWLVRRSPSARLAGLARPWAATRGVPYGVAIALGALPILALRMLAGGMTL</sequence>
<proteinExistence type="predicted"/>
<name>A0A7Z2JCS9_9BURK</name>
<dbReference type="InterPro" id="IPR000045">
    <property type="entry name" value="Prepilin_IV_endopep_pep"/>
</dbReference>
<keyword evidence="4" id="KW-1185">Reference proteome</keyword>
<keyword evidence="1" id="KW-0472">Membrane</keyword>
<feature type="transmembrane region" description="Helical" evidence="1">
    <location>
        <begin position="141"/>
        <end position="161"/>
    </location>
</feature>
<evidence type="ECO:0000259" key="2">
    <source>
        <dbReference type="Pfam" id="PF01478"/>
    </source>
</evidence>
<dbReference type="GO" id="GO:0016020">
    <property type="term" value="C:membrane"/>
    <property type="evidence" value="ECO:0007669"/>
    <property type="project" value="InterPro"/>
</dbReference>
<dbReference type="EMBL" id="CP046913">
    <property type="protein sequence ID" value="QGZ60367.1"/>
    <property type="molecule type" value="Genomic_DNA"/>
</dbReference>
<evidence type="ECO:0000256" key="1">
    <source>
        <dbReference type="SAM" id="Phobius"/>
    </source>
</evidence>
<dbReference type="Pfam" id="PF01478">
    <property type="entry name" value="Peptidase_A24"/>
    <property type="match status" value="1"/>
</dbReference>